<accession>A0A085LSK3</accession>
<evidence type="ECO:0000256" key="3">
    <source>
        <dbReference type="ARBA" id="ARBA00022833"/>
    </source>
</evidence>
<dbReference type="InterPro" id="IPR001841">
    <property type="entry name" value="Znf_RING"/>
</dbReference>
<dbReference type="GO" id="GO:0047631">
    <property type="term" value="F:ADP-ribose diphosphatase activity"/>
    <property type="evidence" value="ECO:0007669"/>
    <property type="project" value="InterPro"/>
</dbReference>
<dbReference type="Pfam" id="PF13639">
    <property type="entry name" value="zf-RING_2"/>
    <property type="match status" value="1"/>
</dbReference>
<dbReference type="PANTHER" id="PTHR13030">
    <property type="entry name" value="NUDIX HYDROLASE"/>
    <property type="match status" value="1"/>
</dbReference>
<name>A0A085LSK3_9BILA</name>
<keyword evidence="6" id="KW-0812">Transmembrane</keyword>
<keyword evidence="9" id="KW-1185">Reference proteome</keyword>
<feature type="transmembrane region" description="Helical" evidence="6">
    <location>
        <begin position="1640"/>
        <end position="1663"/>
    </location>
</feature>
<dbReference type="InterPro" id="IPR039989">
    <property type="entry name" value="NUDT9"/>
</dbReference>
<reference evidence="8 9" key="1">
    <citation type="journal article" date="2014" name="Nat. Genet.">
        <title>Genome and transcriptome of the porcine whipworm Trichuris suis.</title>
        <authorList>
            <person name="Jex A.R."/>
            <person name="Nejsum P."/>
            <person name="Schwarz E.M."/>
            <person name="Hu L."/>
            <person name="Young N.D."/>
            <person name="Hall R.S."/>
            <person name="Korhonen P.K."/>
            <person name="Liao S."/>
            <person name="Thamsborg S."/>
            <person name="Xia J."/>
            <person name="Xu P."/>
            <person name="Wang S."/>
            <person name="Scheerlinck J.P."/>
            <person name="Hofmann A."/>
            <person name="Sternberg P.W."/>
            <person name="Wang J."/>
            <person name="Gasser R.B."/>
        </authorList>
    </citation>
    <scope>NUCLEOTIDE SEQUENCE [LARGE SCALE GENOMIC DNA]</scope>
    <source>
        <strain evidence="8">DCEP-RM93M</strain>
    </source>
</reference>
<evidence type="ECO:0000256" key="2">
    <source>
        <dbReference type="ARBA" id="ARBA00022771"/>
    </source>
</evidence>
<dbReference type="PANTHER" id="PTHR13030:SF8">
    <property type="entry name" value="ADP-RIBOSE PYROPHOSPHATASE, MITOCHONDRIAL"/>
    <property type="match status" value="1"/>
</dbReference>
<evidence type="ECO:0000256" key="6">
    <source>
        <dbReference type="SAM" id="Phobius"/>
    </source>
</evidence>
<evidence type="ECO:0000259" key="7">
    <source>
        <dbReference type="PROSITE" id="PS50089"/>
    </source>
</evidence>
<keyword evidence="5" id="KW-0175">Coiled coil</keyword>
<evidence type="ECO:0000256" key="5">
    <source>
        <dbReference type="SAM" id="Coils"/>
    </source>
</evidence>
<keyword evidence="3" id="KW-0862">Zinc</keyword>
<feature type="transmembrane region" description="Helical" evidence="6">
    <location>
        <begin position="2148"/>
        <end position="2168"/>
    </location>
</feature>
<feature type="coiled-coil region" evidence="5">
    <location>
        <begin position="683"/>
        <end position="755"/>
    </location>
</feature>
<dbReference type="InterPro" id="IPR007588">
    <property type="entry name" value="Znf_FLYWCH"/>
</dbReference>
<keyword evidence="6" id="KW-1133">Transmembrane helix</keyword>
<dbReference type="EMBL" id="KL363309">
    <property type="protein sequence ID" value="KFD47949.1"/>
    <property type="molecule type" value="Genomic_DNA"/>
</dbReference>
<feature type="transmembrane region" description="Helical" evidence="6">
    <location>
        <begin position="2120"/>
        <end position="2141"/>
    </location>
</feature>
<dbReference type="PROSITE" id="PS50089">
    <property type="entry name" value="ZF_RING_2"/>
    <property type="match status" value="1"/>
</dbReference>
<evidence type="ECO:0000256" key="4">
    <source>
        <dbReference type="PROSITE-ProRule" id="PRU00175"/>
    </source>
</evidence>
<dbReference type="Pfam" id="PF04500">
    <property type="entry name" value="FLYWCH"/>
    <property type="match status" value="1"/>
</dbReference>
<gene>
    <name evidence="8" type="ORF">M513_11182</name>
</gene>
<feature type="domain" description="RING-type" evidence="7">
    <location>
        <begin position="615"/>
        <end position="655"/>
    </location>
</feature>
<protein>
    <recommendedName>
        <fullName evidence="7">RING-type domain-containing protein</fullName>
    </recommendedName>
</protein>
<feature type="transmembrane region" description="Helical" evidence="6">
    <location>
        <begin position="1669"/>
        <end position="1692"/>
    </location>
</feature>
<dbReference type="InterPro" id="IPR013083">
    <property type="entry name" value="Znf_RING/FYVE/PHD"/>
</dbReference>
<evidence type="ECO:0000313" key="9">
    <source>
        <dbReference type="Proteomes" id="UP000030764"/>
    </source>
</evidence>
<dbReference type="SUPFAM" id="SSF57850">
    <property type="entry name" value="RING/U-box"/>
    <property type="match status" value="1"/>
</dbReference>
<feature type="non-terminal residue" evidence="8">
    <location>
        <position position="2613"/>
    </location>
</feature>
<organism evidence="8 9">
    <name type="scientific">Trichuris suis</name>
    <name type="common">pig whipworm</name>
    <dbReference type="NCBI Taxonomy" id="68888"/>
    <lineage>
        <taxon>Eukaryota</taxon>
        <taxon>Metazoa</taxon>
        <taxon>Ecdysozoa</taxon>
        <taxon>Nematoda</taxon>
        <taxon>Enoplea</taxon>
        <taxon>Dorylaimia</taxon>
        <taxon>Trichinellida</taxon>
        <taxon>Trichuridae</taxon>
        <taxon>Trichuris</taxon>
    </lineage>
</organism>
<keyword evidence="2 4" id="KW-0863">Zinc-finger</keyword>
<sequence length="2613" mass="299484">MRAVYLFTSKNVVRGFNTFQWSQDDSSVINLVTSKYEVTGTVYLTKGQIFSRIEDTSNSYELKGTDNRMKRLAVLIILLYHVHLPTEEKKMNDTFEEEFDKVMDALAFEIQDFLPKPIQRREQATQEESMQHLEAAVRAFYDISRHLYKEEQYEFQRLISFAKCTSGGTGETIVQFKLLRRAPCKLCDISTGQHVYCSWAGYFRNNTPKETLGYLCYESKDVLHKDEAMLSKLDPCSEWAYEESYVRKRPRPLDAEASFICYTDTPFGNSQAHVVNGNIFSAVQPTFNFKPCHTEIDYIITTGIELPVYKNFKTGMVGHGELRHVGKNAMNIPVILRQLGIWVTRMREVLPLGTSECRYSPCKFKSLLFTMVERGVHHSRIKNNQKNEKRKYGAFYQILLVHQYDRDKAEGPLPMFYKEPQSHRTRNAPPEATFEEYFHALVKPERQTVCSKQKLMSALKSAKKIFKNYFPHPQSTDNSWVKATVPIIFTKDEPCFNHLNLSSEANYLHYEWKLFNDSAIHSLAALLSKASLKKKLRQFGTYPFSINSFGLTLLSIALIALAMSTGPFSPLMFTSGETIEVVSSFLSYYYMKKLLDANSTVTGYAFDICAMLFVCIICRDSCTLEEISLLPCGHGFHRGCLTNAIRRKKSCPKCHYRFRCKSVVEKIYLEVEKSAEKNKKSSKSEQTELINALLENREEYQLKIAERTRKLRAIEEKIREVNGLLKSTREAVKGLAELESEESVLQSAVAGAKTENWRLRRLLQLSEDEEIMCDLCGGNGKKEILLCSLSMLLKQYAKLKKKHTDIVKQRLLCTSRIALAKRESSLLRESANKSASGNLQHPSSRFIFFFAVGPPYSWIICRSGKSMYAIDEQPFEIRKEKRHKRERWVFQSSGFYFYCPRLKGREKLNARGYLMVKDKVSNVNYYWCCESRKSLYCNGRTVTRLSNGQHVLTKFVEHNHSPSARRATVSRLLEQVRTQARYTANAPCQIIQSCMTSAPADIAPCLPSTNALRCTIKRARKLHRPVEPRRLAEVEIPAALKVTLCGEVFLVRDSTVGHDRILLFTTIANVRKLAHAAIWIMDGTFKTVPIVFYQLYTIHACVGSQMFPMVYALMSGKSQALYKRLFEELADFADEHQFCLSPRVCFFHTSQCIWRKIQSSGLATQYSTDESFSLKLRHLSALAFLPADEIPGAFDEVKLHMPEEASEVEMKLTGAATMLFVFCLVLSLVLSPFIQGKQVADPRGEKAMQKIMERFGNFLYPTNQNQNSSELETWDDAEKTTAATNVFYMLLGKLDQSQKFDFSELIAGSKCIAQSGEKHVIMHLKLLRHGKCHKVPFFHRCPSEQNVYCTWSGTLHESMLNKTDGYLCFESNEVSKEDEEELANLNPCAMWKYSEEGAYRLPIPASMLPWKKSFLLYQPPIAFLRDEKGPDGGKGLPAAPKNPEGRTGIAGRGLLMRWGENKMEIPIIIRRFRGINLIIISSYCMLALLREASRKSAEVLMRGRYDKEKGESPLPMFYKIQKQEEDFPGLLSMEKHFYEMMATDQKSNCTMEKLRSSFKSARKLTIKYFPHPYATDNAWIAASIRVIGTCEEPCFNYLDLNKSSNQFQYRWEKYNDSDIYDMDDLVNSLLKKQLTPQTSAMSFVFSKVAQVAFLIAALLVSVLVVTICIALLLISIPVMMLLAAAIVSYYYIRKSISKSIGPMKFETKLSRLVTMLFISCVVLSLLLSQFAQGKQVADPSQEERLDKLTKHFGNLLHPASRSHNRSELVNWKDGPKTIAATNVFDMLLGKLDQPQKFTFQKLIAGSKCRAPNGEKHVIMHLKLLRRGKCHKMTFLYDCPLEQNVYCTWSGTLSERMPKKTYGYFCFESNEVDREDEKELAELNPCGIWKYSDEGAYRLPVPAFMAPWDRHFLLYQPPIALLRDEKGPHGGKGLSAAPKNPEGRTGIAGRGLLMKWGENKMEIPIVIRKLEDGIEVLMRYQFDEEKGESVLPTFYKVSKEEKQEFPDVQTLEEHFHELVRSDLKPECSVKKLRSSMKLRRRLFSGYLDHPHTTDNAWVTANVYLVSTLQEPCFEYLELENYSERFQYKWKKFNKTEIHDIDDLVKSVFSKQVASEISVVNFAHSIIGFISFLFAAALIVIVFSTSTAAFVLFGLPAAILFLAFAVISYFSRKWMSVLSRRGGSIEMKLLLQPVVFSLLLLLFAEGKGRSYSETEDVLRELSCKYKDFLQPVIGRNSRRRRGNWNEIKRRTVGENILRSLNPLFTASGDYTVQKLLSGMDCPASNESLAIVQLKVLRRVNCEKRRFKKKCIMNNPRRVYCSWIGKLINDMPAKMLGALCFQSQTISIQEELEMGTVDICGSWRYGDTEFYRLKVPKHMSSWAARFILYDPPVYDSANKQPLRSGSLYVNGYTHPLNPGGRTGIVGNGMLRNIGKNKMQMLMILRNNNGSKEVLRSDHYRKENPEASLPLFYKRLNNSGATEHPAEPSAEEYFHAIVEPEHKQSCSIERLKSIIDRSRKWFTYDRYLAHPNVTDNAWVRATVYVIKTEQQPCFNHLDLTQEGNYLNYQWKATRGSKLFSIQNTFQWSQDDSSIINLVTSKYEVSGTVYLTKGQIFS</sequence>
<keyword evidence="6" id="KW-0472">Membrane</keyword>
<dbReference type="Gene3D" id="2.20.25.240">
    <property type="match status" value="1"/>
</dbReference>
<feature type="transmembrane region" description="Helical" evidence="6">
    <location>
        <begin position="1212"/>
        <end position="1234"/>
    </location>
</feature>
<dbReference type="Proteomes" id="UP000030764">
    <property type="component" value="Unassembled WGS sequence"/>
</dbReference>
<dbReference type="SMART" id="SM00184">
    <property type="entry name" value="RING"/>
    <property type="match status" value="1"/>
</dbReference>
<dbReference type="GO" id="GO:0008270">
    <property type="term" value="F:zinc ion binding"/>
    <property type="evidence" value="ECO:0007669"/>
    <property type="project" value="UniProtKB-KW"/>
</dbReference>
<feature type="transmembrane region" description="Helical" evidence="6">
    <location>
        <begin position="1712"/>
        <end position="1731"/>
    </location>
</feature>
<evidence type="ECO:0000313" key="8">
    <source>
        <dbReference type="EMBL" id="KFD47949.1"/>
    </source>
</evidence>
<evidence type="ECO:0000256" key="1">
    <source>
        <dbReference type="ARBA" id="ARBA00022723"/>
    </source>
</evidence>
<proteinExistence type="predicted"/>
<keyword evidence="1" id="KW-0479">Metal-binding</keyword>
<dbReference type="Gene3D" id="3.30.40.10">
    <property type="entry name" value="Zinc/RING finger domain, C3HC4 (zinc finger)"/>
    <property type="match status" value="1"/>
</dbReference>